<protein>
    <submittedName>
        <fullName evidence="1">Uncharacterized protein</fullName>
    </submittedName>
</protein>
<proteinExistence type="predicted"/>
<reference evidence="1" key="1">
    <citation type="submission" date="2020-04" db="EMBL/GenBank/DDBJ databases">
        <authorList>
            <person name="Chiriac C."/>
            <person name="Salcher M."/>
            <person name="Ghai R."/>
            <person name="Kavagutti S V."/>
        </authorList>
    </citation>
    <scope>NUCLEOTIDE SEQUENCE</scope>
</reference>
<name>A0A6J5N7C5_9CAUD</name>
<dbReference type="EMBL" id="LR796586">
    <property type="protein sequence ID" value="CAB4153296.1"/>
    <property type="molecule type" value="Genomic_DNA"/>
</dbReference>
<sequence>MKTLKFLASFTILALISFIPLITPAQADSAPTYVCDTTTFPAGDDSSFQMNLPFSLALGSTTYTNVYASINGLLSFGVSDGTFHDYPQTPSISVAGNDWVTWGNGAYLRYGTTANTLCIQWAVRPYPQSTGELTYIDLKVVRAPNGGWDGEVTSSGPLPNNLRRGIRFQSGQAVVPISSTFTVNGGRPVETHTCWNGDVVPVGQACTPEPAPSIESRTIPCVWVNPYTQASVEGTASQRYYRYWNNNEVDIDTVEAACISAIPTFPVPEPTVQTREVPCIGNSPLDNSETRWLATQRYNLFWDNSTQDLETPTEVCQASDPNLDNVDAVTVLVNGVELTVTVAEALELFDSPSALIAALFSNPRQVATAIMNIGADMTPVQRKQSQQAIVPAVVVTQIISGTAAVTMIKRTPISVQSAPSSIRNER</sequence>
<evidence type="ECO:0000313" key="1">
    <source>
        <dbReference type="EMBL" id="CAB4153296.1"/>
    </source>
</evidence>
<organism evidence="1">
    <name type="scientific">uncultured Caudovirales phage</name>
    <dbReference type="NCBI Taxonomy" id="2100421"/>
    <lineage>
        <taxon>Viruses</taxon>
        <taxon>Duplodnaviria</taxon>
        <taxon>Heunggongvirae</taxon>
        <taxon>Uroviricota</taxon>
        <taxon>Caudoviricetes</taxon>
        <taxon>Peduoviridae</taxon>
        <taxon>Maltschvirus</taxon>
        <taxon>Maltschvirus maltsch</taxon>
    </lineage>
</organism>
<gene>
    <name evidence="1" type="ORF">UFOVP621_72</name>
</gene>
<accession>A0A6J5N7C5</accession>